<feature type="transmembrane region" description="Helical" evidence="7">
    <location>
        <begin position="130"/>
        <end position="151"/>
    </location>
</feature>
<feature type="transmembrane region" description="Helical" evidence="7">
    <location>
        <begin position="391"/>
        <end position="410"/>
    </location>
</feature>
<keyword evidence="6 7" id="KW-0472">Membrane</keyword>
<dbReference type="EMBL" id="CAJNOG010000287">
    <property type="protein sequence ID" value="CAF1147090.1"/>
    <property type="molecule type" value="Genomic_DNA"/>
</dbReference>
<dbReference type="InterPro" id="IPR006639">
    <property type="entry name" value="Preselin/SPP"/>
</dbReference>
<evidence type="ECO:0000256" key="2">
    <source>
        <dbReference type="ARBA" id="ARBA00006859"/>
    </source>
</evidence>
<accession>A0A814SGJ3</accession>
<dbReference type="GO" id="GO:0006465">
    <property type="term" value="P:signal peptide processing"/>
    <property type="evidence" value="ECO:0007669"/>
    <property type="project" value="TreeGrafter"/>
</dbReference>
<proteinExistence type="inferred from homology"/>
<gene>
    <name evidence="8" type="ORF">JYZ213_LOCUS23886</name>
</gene>
<name>A0A814SGJ3_9BILA</name>
<dbReference type="GO" id="GO:0042500">
    <property type="term" value="F:aspartic endopeptidase activity, intramembrane cleaving"/>
    <property type="evidence" value="ECO:0007669"/>
    <property type="project" value="InterPro"/>
</dbReference>
<comment type="subcellular location">
    <subcellularLocation>
        <location evidence="1">Endomembrane system</location>
        <topology evidence="1">Multi-pass membrane protein</topology>
    </subcellularLocation>
</comment>
<comment type="similarity">
    <text evidence="2">Belongs to the peptidase A22B family.</text>
</comment>
<dbReference type="GO" id="GO:0030660">
    <property type="term" value="C:Golgi-associated vesicle membrane"/>
    <property type="evidence" value="ECO:0007669"/>
    <property type="project" value="TreeGrafter"/>
</dbReference>
<feature type="transmembrane region" description="Helical" evidence="7">
    <location>
        <begin position="88"/>
        <end position="109"/>
    </location>
</feature>
<feature type="transmembrane region" description="Helical" evidence="7">
    <location>
        <begin position="225"/>
        <end position="243"/>
    </location>
</feature>
<dbReference type="SMART" id="SM00730">
    <property type="entry name" value="PSN"/>
    <property type="match status" value="1"/>
</dbReference>
<evidence type="ECO:0000256" key="7">
    <source>
        <dbReference type="SAM" id="Phobius"/>
    </source>
</evidence>
<dbReference type="PANTHER" id="PTHR12174">
    <property type="entry name" value="SIGNAL PEPTIDE PEPTIDASE"/>
    <property type="match status" value="1"/>
</dbReference>
<sequence>MLFDILLTVSDVVETKPLAEQNVYRGYSLLSIIDSSHLSTFVIALVLIIYGSFRALDHDKSKESISSNKFLSDSLSNDQGTNSHVIEAMHAIALPLGASLSLIIMFFFFDSLQTIFIMCTASTNSHVIEAMHAIALPLGASLSLIIMFFFFDSLQTIFIMCTAILSTMGFAYLLTPCCQLILRPCSDNTKISFGFMGRYTLSEIIAFSLSIALVLVWIITGHWLFMDVIATGLCISFIALVRLPNLKVSALLLLGLVIYDVFWVYFSHYIFTTNVMVRVATREAENPLTTIARKFNFHRYNAPRLSLPGKIVFPSMQQSGRFSLLGLGDIIMPGLVLCFVLRFESRKRTNNLYNNDPLALINRLTYFQCSLFGYCAGLIAATISAEVFKCAQPALLFLVPFTLIPLLLIAHLKGDLNSMWSDPFAENGEIPSPSCKLLNV</sequence>
<evidence type="ECO:0000313" key="9">
    <source>
        <dbReference type="Proteomes" id="UP000663845"/>
    </source>
</evidence>
<dbReference type="GO" id="GO:0098554">
    <property type="term" value="C:cytoplasmic side of endoplasmic reticulum membrane"/>
    <property type="evidence" value="ECO:0007669"/>
    <property type="project" value="TreeGrafter"/>
</dbReference>
<evidence type="ECO:0000256" key="6">
    <source>
        <dbReference type="ARBA" id="ARBA00023136"/>
    </source>
</evidence>
<evidence type="ECO:0008006" key="10">
    <source>
        <dbReference type="Google" id="ProtNLM"/>
    </source>
</evidence>
<evidence type="ECO:0000313" key="8">
    <source>
        <dbReference type="EMBL" id="CAF1147090.1"/>
    </source>
</evidence>
<dbReference type="Proteomes" id="UP000663845">
    <property type="component" value="Unassembled WGS sequence"/>
</dbReference>
<dbReference type="InterPro" id="IPR007369">
    <property type="entry name" value="Peptidase_A22B_SPP"/>
</dbReference>
<feature type="transmembrane region" description="Helical" evidence="7">
    <location>
        <begin position="322"/>
        <end position="343"/>
    </location>
</feature>
<dbReference type="GO" id="GO:0033619">
    <property type="term" value="P:membrane protein proteolysis"/>
    <property type="evidence" value="ECO:0007669"/>
    <property type="project" value="TreeGrafter"/>
</dbReference>
<protein>
    <recommendedName>
        <fullName evidence="10">Signal peptide peptidase-like 3</fullName>
    </recommendedName>
</protein>
<feature type="transmembrane region" description="Helical" evidence="7">
    <location>
        <begin position="364"/>
        <end position="385"/>
    </location>
</feature>
<feature type="transmembrane region" description="Helical" evidence="7">
    <location>
        <begin position="35"/>
        <end position="53"/>
    </location>
</feature>
<evidence type="ECO:0000256" key="5">
    <source>
        <dbReference type="ARBA" id="ARBA00022989"/>
    </source>
</evidence>
<keyword evidence="3 7" id="KW-0812">Transmembrane</keyword>
<dbReference type="Pfam" id="PF04258">
    <property type="entry name" value="Peptidase_A22B"/>
    <property type="match status" value="1"/>
</dbReference>
<reference evidence="8" key="1">
    <citation type="submission" date="2021-02" db="EMBL/GenBank/DDBJ databases">
        <authorList>
            <person name="Nowell W R."/>
        </authorList>
    </citation>
    <scope>NUCLEOTIDE SEQUENCE</scope>
</reference>
<keyword evidence="4" id="KW-0378">Hydrolase</keyword>
<feature type="transmembrane region" description="Helical" evidence="7">
    <location>
        <begin position="199"/>
        <end position="219"/>
    </location>
</feature>
<evidence type="ECO:0000256" key="4">
    <source>
        <dbReference type="ARBA" id="ARBA00022801"/>
    </source>
</evidence>
<feature type="transmembrane region" description="Helical" evidence="7">
    <location>
        <begin position="157"/>
        <end position="178"/>
    </location>
</feature>
<dbReference type="AlphaFoldDB" id="A0A814SGJ3"/>
<organism evidence="8 9">
    <name type="scientific">Adineta steineri</name>
    <dbReference type="NCBI Taxonomy" id="433720"/>
    <lineage>
        <taxon>Eukaryota</taxon>
        <taxon>Metazoa</taxon>
        <taxon>Spiralia</taxon>
        <taxon>Gnathifera</taxon>
        <taxon>Rotifera</taxon>
        <taxon>Eurotatoria</taxon>
        <taxon>Bdelloidea</taxon>
        <taxon>Adinetida</taxon>
        <taxon>Adinetidae</taxon>
        <taxon>Adineta</taxon>
    </lineage>
</organism>
<comment type="caution">
    <text evidence="8">The sequence shown here is derived from an EMBL/GenBank/DDBJ whole genome shotgun (WGS) entry which is preliminary data.</text>
</comment>
<keyword evidence="5 7" id="KW-1133">Transmembrane helix</keyword>
<feature type="transmembrane region" description="Helical" evidence="7">
    <location>
        <begin position="250"/>
        <end position="271"/>
    </location>
</feature>
<evidence type="ECO:0000256" key="1">
    <source>
        <dbReference type="ARBA" id="ARBA00004127"/>
    </source>
</evidence>
<dbReference type="GO" id="GO:0098553">
    <property type="term" value="C:lumenal side of endoplasmic reticulum membrane"/>
    <property type="evidence" value="ECO:0007669"/>
    <property type="project" value="TreeGrafter"/>
</dbReference>
<dbReference type="PANTHER" id="PTHR12174:SF22">
    <property type="entry name" value="SIGNAL PEPTIDE PEPTIDASE-LIKE 3"/>
    <property type="match status" value="1"/>
</dbReference>
<evidence type="ECO:0000256" key="3">
    <source>
        <dbReference type="ARBA" id="ARBA00022692"/>
    </source>
</evidence>